<dbReference type="SUPFAM" id="SSF50978">
    <property type="entry name" value="WD40 repeat-like"/>
    <property type="match status" value="1"/>
</dbReference>
<evidence type="ECO:0000259" key="2">
    <source>
        <dbReference type="SMART" id="SM00128"/>
    </source>
</evidence>
<dbReference type="PANTHER" id="PTHR11200">
    <property type="entry name" value="INOSITOL 5-PHOSPHATASE"/>
    <property type="match status" value="1"/>
</dbReference>
<dbReference type="Pfam" id="PF22669">
    <property type="entry name" value="Exo_endo_phos2"/>
    <property type="match status" value="1"/>
</dbReference>
<dbReference type="InterPro" id="IPR036691">
    <property type="entry name" value="Endo/exonu/phosph_ase_sf"/>
</dbReference>
<feature type="compositionally biased region" description="Basic and acidic residues" evidence="1">
    <location>
        <begin position="486"/>
        <end position="495"/>
    </location>
</feature>
<dbReference type="Proteomes" id="UP000092583">
    <property type="component" value="Unassembled WGS sequence"/>
</dbReference>
<feature type="region of interest" description="Disordered" evidence="1">
    <location>
        <begin position="151"/>
        <end position="206"/>
    </location>
</feature>
<reference evidence="3 4" key="1">
    <citation type="submission" date="2013-07" db="EMBL/GenBank/DDBJ databases">
        <title>The Genome Sequence of Kwoniella mangroviensis CBS10435.</title>
        <authorList>
            <consortium name="The Broad Institute Genome Sequencing Platform"/>
            <person name="Cuomo C."/>
            <person name="Litvintseva A."/>
            <person name="Chen Y."/>
            <person name="Heitman J."/>
            <person name="Sun S."/>
            <person name="Springer D."/>
            <person name="Dromer F."/>
            <person name="Young S.K."/>
            <person name="Zeng Q."/>
            <person name="Gargeya S."/>
            <person name="Fitzgerald M."/>
            <person name="Abouelleil A."/>
            <person name="Alvarado L."/>
            <person name="Berlin A.M."/>
            <person name="Chapman S.B."/>
            <person name="Dewar J."/>
            <person name="Goldberg J."/>
            <person name="Griggs A."/>
            <person name="Gujja S."/>
            <person name="Hansen M."/>
            <person name="Howarth C."/>
            <person name="Imamovic A."/>
            <person name="Larimer J."/>
            <person name="McCowan C."/>
            <person name="Murphy C."/>
            <person name="Pearson M."/>
            <person name="Priest M."/>
            <person name="Roberts A."/>
            <person name="Saif S."/>
            <person name="Shea T."/>
            <person name="Sykes S."/>
            <person name="Wortman J."/>
            <person name="Nusbaum C."/>
            <person name="Birren B."/>
        </authorList>
    </citation>
    <scope>NUCLEOTIDE SEQUENCE [LARGE SCALE GENOMIC DNA]</scope>
    <source>
        <strain evidence="3 4">CBS 10435</strain>
    </source>
</reference>
<dbReference type="SUPFAM" id="SSF56219">
    <property type="entry name" value="DNase I-like"/>
    <property type="match status" value="1"/>
</dbReference>
<feature type="compositionally biased region" description="Acidic residues" evidence="1">
    <location>
        <begin position="496"/>
        <end position="506"/>
    </location>
</feature>
<feature type="compositionally biased region" description="Low complexity" evidence="1">
    <location>
        <begin position="386"/>
        <end position="399"/>
    </location>
</feature>
<dbReference type="PANTHER" id="PTHR11200:SF240">
    <property type="entry name" value="INOSITOL POLYPHOSPHATE 5-PHOSPHATASE C9G1.10C-RELATED"/>
    <property type="match status" value="1"/>
</dbReference>
<name>A0A1B9IPA8_9TREE</name>
<feature type="compositionally biased region" description="Polar residues" evidence="1">
    <location>
        <begin position="221"/>
        <end position="231"/>
    </location>
</feature>
<keyword evidence="4" id="KW-1185">Reference proteome</keyword>
<feature type="compositionally biased region" description="Low complexity" evidence="1">
    <location>
        <begin position="355"/>
        <end position="369"/>
    </location>
</feature>
<organism evidence="3 4">
    <name type="scientific">Kwoniella mangroviensis CBS 10435</name>
    <dbReference type="NCBI Taxonomy" id="1331196"/>
    <lineage>
        <taxon>Eukaryota</taxon>
        <taxon>Fungi</taxon>
        <taxon>Dikarya</taxon>
        <taxon>Basidiomycota</taxon>
        <taxon>Agaricomycotina</taxon>
        <taxon>Tremellomycetes</taxon>
        <taxon>Tremellales</taxon>
        <taxon>Cryptococcaceae</taxon>
        <taxon>Kwoniella</taxon>
    </lineage>
</organism>
<feature type="compositionally biased region" description="Low complexity" evidence="1">
    <location>
        <begin position="467"/>
        <end position="480"/>
    </location>
</feature>
<dbReference type="GO" id="GO:0004439">
    <property type="term" value="F:phosphatidylinositol-4,5-bisphosphate 5-phosphatase activity"/>
    <property type="evidence" value="ECO:0007669"/>
    <property type="project" value="TreeGrafter"/>
</dbReference>
<dbReference type="FunFam" id="3.60.10.10:FF:000036">
    <property type="entry name" value="Inositol polyphosphate phosphatase, putative"/>
    <property type="match status" value="1"/>
</dbReference>
<sequence length="1262" mass="137490">MDDTYSRSRTSSMGEAGDDEQPRSIASLRSRFENLAAANSPTVVNGMQKSSSGGRNGFTPKNSVDLGKSASLDVNGQSSGLKPVSISRPASPLSSSPPQPPSAKLPPTAPPPRPTTPKPALPSSTINASNESALALSQTLAPSTIQLSLSQPATPLASPSLSAGPIPTSPKPARRPAPAVPSKPSSVVATPTGSSEGSQEEEHIASVKSLRERFNFGANAEASSSTASLPRSVSADAPRPAAPAMTAKQISCPTIKRTSTDGKTERPIALSPANERTIELAESSFTNGDTPNHRPAPAPPTSRTSSPAPPAPNRAHKPPPRNTSSPTPPPRDISNPAIPQEATPVADKPTPPQLPLRRPTIASPESLEPLPIPPPIPDNKPALSPAMMATMSSTSDSGPGPSPPRLPERSRASTLTKSENETQPPPPRLPSRTATLPVNGIAPPPSHPASPSKSRENTNDLPPPPLRSALINSASISSSPPRRRTNSGDKEKEENYSEDEDDEPDDSTPISGLSAAAKRMLEDFPDSTEANRRTPNFRPDLKIRDCHHVSAFATFGRYVCTGAHHVRVYDTQLSDQPISIVDLKETGLEHKSKEPRVTAMCFRPGATLAEEGRYLWCGTKDGHLWELDISTGNVSSTKAFAHTSSISHIFRHRKNLITLDESGKMLVYDVGDLEGKSPSLIRTLRIGEKFTFAKMICGKLWTSSGPAARSTTSASTSKGPTIRIYDPCSEGNMPPAKVAFTTEWTGAVTSATYIPLEGNIIYLGHEGGFVSSWDMKEYNCIQVLKISTTDILALEGVGDRLWAGNRKGQISVYDVDQRPWLTINQWTGHLDNPVQALVVDPWSIEYAGRYTCWSFARDCMRAWDGLLSVDWIGTDKQLLIRQADYCTYRDIKLLVCSWNIDSAKPTDLTGSEANSKWLEECLNSVDLPEIIVFGFQEVIPLTDKKITAKTLLFGGKNKDSSSGSDKVSHAYRQWLEKLTQAVRMSMPSDTPYVKIHSENLVGLFTCIFVKSSEKDRLRNLDITTVKRGIGGIYGNKGAIVSRIVMDDTSLCFINVHLAAGQSQKSARNADLAAIMEDKAIFPASNEEIPFVHGGNGTGILDHELVVLNGDLNYRIDQRRENVISSIAAGELPYLLEHDQLRKEMRSNHAFRLRSFEEAPITFPPTYKYNPGTHDYDSSEKRRIPAWCDRILYRKSPHIRNLNYRRYEPTVSDHRPISGGYQITLKAVDTLKEMDVRRELAGEWAKKEKGMLMMMADKFDSYT</sequence>
<accession>A0A1B9IPA8</accession>
<dbReference type="GO" id="GO:0046856">
    <property type="term" value="P:phosphatidylinositol dephosphorylation"/>
    <property type="evidence" value="ECO:0007669"/>
    <property type="project" value="InterPro"/>
</dbReference>
<feature type="compositionally biased region" description="Low complexity" evidence="1">
    <location>
        <begin position="176"/>
        <end position="192"/>
    </location>
</feature>
<dbReference type="InterPro" id="IPR000300">
    <property type="entry name" value="IPPc"/>
</dbReference>
<dbReference type="EMBL" id="KI669463">
    <property type="protein sequence ID" value="OCF57415.1"/>
    <property type="molecule type" value="Genomic_DNA"/>
</dbReference>
<feature type="compositionally biased region" description="Pro residues" evidence="1">
    <location>
        <begin position="95"/>
        <end position="120"/>
    </location>
</feature>
<dbReference type="STRING" id="1331196.A0A1B9IPA8"/>
<evidence type="ECO:0000313" key="3">
    <source>
        <dbReference type="EMBL" id="OCF57415.1"/>
    </source>
</evidence>
<feature type="region of interest" description="Disordered" evidence="1">
    <location>
        <begin position="1"/>
        <end position="137"/>
    </location>
</feature>
<evidence type="ECO:0000256" key="1">
    <source>
        <dbReference type="SAM" id="MobiDB-lite"/>
    </source>
</evidence>
<dbReference type="AlphaFoldDB" id="A0A1B9IPA8"/>
<reference evidence="4" key="2">
    <citation type="submission" date="2013-12" db="EMBL/GenBank/DDBJ databases">
        <title>Evolution of pathogenesis and genome organization in the Tremellales.</title>
        <authorList>
            <person name="Cuomo C."/>
            <person name="Litvintseva A."/>
            <person name="Heitman J."/>
            <person name="Chen Y."/>
            <person name="Sun S."/>
            <person name="Springer D."/>
            <person name="Dromer F."/>
            <person name="Young S."/>
            <person name="Zeng Q."/>
            <person name="Chapman S."/>
            <person name="Gujja S."/>
            <person name="Saif S."/>
            <person name="Birren B."/>
        </authorList>
    </citation>
    <scope>NUCLEOTIDE SEQUENCE [LARGE SCALE GENOMIC DNA]</scope>
    <source>
        <strain evidence="4">CBS 10435</strain>
    </source>
</reference>
<feature type="compositionally biased region" description="Polar residues" evidence="1">
    <location>
        <begin position="124"/>
        <end position="137"/>
    </location>
</feature>
<feature type="compositionally biased region" description="Polar residues" evidence="1">
    <location>
        <begin position="151"/>
        <end position="161"/>
    </location>
</feature>
<dbReference type="InterPro" id="IPR015943">
    <property type="entry name" value="WD40/YVTN_repeat-like_dom_sf"/>
</dbReference>
<feature type="region of interest" description="Disordered" evidence="1">
    <location>
        <begin position="219"/>
        <end position="511"/>
    </location>
</feature>
<dbReference type="Gene3D" id="3.60.10.10">
    <property type="entry name" value="Endonuclease/exonuclease/phosphatase"/>
    <property type="match status" value="1"/>
</dbReference>
<evidence type="ECO:0000313" key="4">
    <source>
        <dbReference type="Proteomes" id="UP000092583"/>
    </source>
</evidence>
<dbReference type="InterPro" id="IPR046985">
    <property type="entry name" value="IP5"/>
</dbReference>
<dbReference type="Gene3D" id="2.130.10.10">
    <property type="entry name" value="YVTN repeat-like/Quinoprotein amine dehydrogenase"/>
    <property type="match status" value="2"/>
</dbReference>
<dbReference type="OrthoDB" id="2248459at2759"/>
<protein>
    <recommendedName>
        <fullName evidence="2">Inositol polyphosphate-related phosphatase domain-containing protein</fullName>
    </recommendedName>
</protein>
<feature type="compositionally biased region" description="Polar residues" evidence="1">
    <location>
        <begin position="37"/>
        <end position="53"/>
    </location>
</feature>
<dbReference type="InterPro" id="IPR036322">
    <property type="entry name" value="WD40_repeat_dom_sf"/>
</dbReference>
<dbReference type="SMART" id="SM00128">
    <property type="entry name" value="IPPc"/>
    <property type="match status" value="1"/>
</dbReference>
<proteinExistence type="predicted"/>
<feature type="domain" description="Inositol polyphosphate-related phosphatase" evidence="2">
    <location>
        <begin position="889"/>
        <end position="1228"/>
    </location>
</feature>
<gene>
    <name evidence="3" type="ORF">L486_04873</name>
</gene>